<dbReference type="Gene3D" id="1.20.5.190">
    <property type="match status" value="2"/>
</dbReference>
<evidence type="ECO:0000313" key="10">
    <source>
        <dbReference type="EMBL" id="CAI5738488.1"/>
    </source>
</evidence>
<dbReference type="CDD" id="cd00124">
    <property type="entry name" value="MYSc"/>
    <property type="match status" value="1"/>
</dbReference>
<keyword evidence="11" id="KW-1185">Reference proteome</keyword>
<dbReference type="Pfam" id="PF00063">
    <property type="entry name" value="Myosin_head"/>
    <property type="match status" value="1"/>
</dbReference>
<dbReference type="AlphaFoldDB" id="A0AAV0UQH9"/>
<dbReference type="Gene3D" id="3.40.850.10">
    <property type="entry name" value="Kinesin motor domain"/>
    <property type="match status" value="1"/>
</dbReference>
<dbReference type="Gene3D" id="3.30.70.1590">
    <property type="match status" value="1"/>
</dbReference>
<feature type="region of interest" description="Disordered" evidence="8">
    <location>
        <begin position="1232"/>
        <end position="1278"/>
    </location>
</feature>
<name>A0AAV0UQH9_HYABA</name>
<keyword evidence="5 6" id="KW-0009">Actin-binding</keyword>
<evidence type="ECO:0000256" key="3">
    <source>
        <dbReference type="ARBA" id="ARBA00023123"/>
    </source>
</evidence>
<dbReference type="Proteomes" id="UP001162031">
    <property type="component" value="Unassembled WGS sequence"/>
</dbReference>
<feature type="compositionally biased region" description="Polar residues" evidence="8">
    <location>
        <begin position="1200"/>
        <end position="1217"/>
    </location>
</feature>
<keyword evidence="3 6" id="KW-0518">Myosin</keyword>
<keyword evidence="4 6" id="KW-0505">Motor protein</keyword>
<feature type="region of interest" description="Actin-binding" evidence="6">
    <location>
        <begin position="677"/>
        <end position="699"/>
    </location>
</feature>
<dbReference type="Gene3D" id="1.20.58.530">
    <property type="match status" value="1"/>
</dbReference>
<evidence type="ECO:0000256" key="4">
    <source>
        <dbReference type="ARBA" id="ARBA00023175"/>
    </source>
</evidence>
<evidence type="ECO:0000256" key="1">
    <source>
        <dbReference type="ARBA" id="ARBA00022741"/>
    </source>
</evidence>
<sequence length="1278" mass="144539">MEGARVYVPDEKFVWVPATVVSVTDCGNVFRVRVQPPRLDGNDDDDADAPLDERTIDLTDDGMPDSLPLQNLRADATGAEDMCALGHLHEPAIVYNVRARFFAHEPYTYTGKIVVALNPYQWLKALYSRELRDLYTARPWDAMPPHVYATSAEAFRHMQQHRLPQSILVSGESGAGKTETVKILMEHLASISMATAKRLPPRARSEALVVDKVLKSNPLLEAFGNAKTTRNDNSSRFGKFTQLQFNSDACLVGAECRHYLLEKSRVVAQAPGERNYHIFYQLVSARETALGFDARTSAAAFRFLQDEPLTVDGMTDVERYQVTRDALTTIGVSATEQTDLFSALCGILRLGQLDFVPLDSNKDDASQAVAFAASSAAVTDKQIEQQKMEMEQCATLLGVDMAALGAQLCSRTVKARQEVYCVPLSAHQAGNNRDALAKEIYARVFGYLVRRVNHSISNATAFTPSYLHIDLLDIFGFESFGHNSFEQFCINFANEKLQQKFTMDVFKTVQEEYEQEGVAWEFVKYRDNQDMLDLLENSMGVLALLNEECVRPMGSDLSFVSKLVSLRESHPRLERARLSQMHFLLHHYASPVTYDAKGFVEKNKDSLQTDLLELLGTSSNGLMSMVFGDDDSAPFLADSELAMHTATMMETGRRGTVSRKTSTFMQETVSYKFKAQLSLLMSDISSTEVHYVRCIKPNSQKSPDIYEIDSVVNQLRCAGVVEAIRITRAAFPNKMAHEKFLRRFVMMRNTKTPASVSTTVTEACEVLAKELLRGEDFVRKHKDNEESTTPDFVVGKSLVFFGKDVLEFLEHRRTTFVHDRAVVIQQNARRWLAQRRVKKVRAMITKLQASYRCQVQRRAFLEKRRKSVIVQSVWRGVRSRQRVYLLMKENSAVRIQSAYRKHLAEQRYTKLRNATIKIQCLLKMRKQVNKYRKLLSERKEHDAMETEVDLLKHRLEDEKRARLEIEAENSSLQQKLKEVRNSSGLSGSSSACEGEAPHAYQSSARSGKIDRESMDDNKLLDDSTRMIDYLRKEVTKGRELVQTLSHENENLKAENKKIKDAYTAAGASFAALNQHNKRQSKANLRLMSTHAALIKSQEEKMKRYKKQVAELKEDLLMQRSVYSAELKARVQQQDVIIEIINLAKSGGTSQDLLERMRSMAVDTKPSLDNGQRSGSNDIRRSSIASNVAKVSEYHEKRSDATTSIGSMPLSASQNSHTSRIERRATLDTIMNESVPPPHIECMSPPDRGSLHRNSLSAEDGHRKSRLGGMFKKMFKKDE</sequence>
<feature type="domain" description="Myosin motor" evidence="9">
    <location>
        <begin position="77"/>
        <end position="814"/>
    </location>
</feature>
<feature type="region of interest" description="Disordered" evidence="8">
    <location>
        <begin position="1160"/>
        <end position="1219"/>
    </location>
</feature>
<evidence type="ECO:0000256" key="5">
    <source>
        <dbReference type="ARBA" id="ARBA00023203"/>
    </source>
</evidence>
<reference evidence="10" key="1">
    <citation type="submission" date="2022-12" db="EMBL/GenBank/DDBJ databases">
        <authorList>
            <person name="Webb A."/>
        </authorList>
    </citation>
    <scope>NUCLEOTIDE SEQUENCE</scope>
    <source>
        <strain evidence="10">Hp1</strain>
    </source>
</reference>
<dbReference type="InterPro" id="IPR000048">
    <property type="entry name" value="IQ_motif_EF-hand-BS"/>
</dbReference>
<proteinExistence type="inferred from homology"/>
<dbReference type="Gene3D" id="1.10.10.820">
    <property type="match status" value="1"/>
</dbReference>
<dbReference type="InterPro" id="IPR001609">
    <property type="entry name" value="Myosin_head_motor_dom-like"/>
</dbReference>
<dbReference type="GO" id="GO:0000146">
    <property type="term" value="F:microfilament motor activity"/>
    <property type="evidence" value="ECO:0007669"/>
    <property type="project" value="TreeGrafter"/>
</dbReference>
<dbReference type="PROSITE" id="PS51456">
    <property type="entry name" value="MYOSIN_MOTOR"/>
    <property type="match status" value="1"/>
</dbReference>
<dbReference type="InterPro" id="IPR036961">
    <property type="entry name" value="Kinesin_motor_dom_sf"/>
</dbReference>
<keyword evidence="7" id="KW-0175">Coiled coil</keyword>
<dbReference type="SMART" id="SM00242">
    <property type="entry name" value="MYSc"/>
    <property type="match status" value="1"/>
</dbReference>
<dbReference type="GO" id="GO:0007015">
    <property type="term" value="P:actin filament organization"/>
    <property type="evidence" value="ECO:0007669"/>
    <property type="project" value="TreeGrafter"/>
</dbReference>
<dbReference type="GO" id="GO:0005737">
    <property type="term" value="C:cytoplasm"/>
    <property type="evidence" value="ECO:0007669"/>
    <property type="project" value="TreeGrafter"/>
</dbReference>
<protein>
    <recommendedName>
        <fullName evidence="9">Myosin motor domain-containing protein</fullName>
    </recommendedName>
</protein>
<feature type="region of interest" description="Disordered" evidence="8">
    <location>
        <begin position="971"/>
        <end position="1013"/>
    </location>
</feature>
<dbReference type="Pfam" id="PF00612">
    <property type="entry name" value="IQ"/>
    <property type="match status" value="1"/>
</dbReference>
<gene>
    <name evidence="10" type="ORF">HBR001_LOCUS7502</name>
</gene>
<evidence type="ECO:0000256" key="2">
    <source>
        <dbReference type="ARBA" id="ARBA00022840"/>
    </source>
</evidence>
<feature type="compositionally biased region" description="Polar residues" evidence="8">
    <location>
        <begin position="1166"/>
        <end position="1176"/>
    </location>
</feature>
<comment type="caution">
    <text evidence="10">The sequence shown here is derived from an EMBL/GenBank/DDBJ whole genome shotgun (WGS) entry which is preliminary data.</text>
</comment>
<dbReference type="PANTHER" id="PTHR13140">
    <property type="entry name" value="MYOSIN"/>
    <property type="match status" value="1"/>
</dbReference>
<feature type="binding site" evidence="6">
    <location>
        <begin position="171"/>
        <end position="178"/>
    </location>
    <ligand>
        <name>ATP</name>
        <dbReference type="ChEBI" id="CHEBI:30616"/>
    </ligand>
</feature>
<evidence type="ECO:0000313" key="11">
    <source>
        <dbReference type="Proteomes" id="UP001162031"/>
    </source>
</evidence>
<feature type="coiled-coil region" evidence="7">
    <location>
        <begin position="1087"/>
        <end position="1121"/>
    </location>
</feature>
<dbReference type="GO" id="GO:0016459">
    <property type="term" value="C:myosin complex"/>
    <property type="evidence" value="ECO:0007669"/>
    <property type="project" value="UniProtKB-KW"/>
</dbReference>
<dbReference type="GO" id="GO:0051015">
    <property type="term" value="F:actin filament binding"/>
    <property type="evidence" value="ECO:0007669"/>
    <property type="project" value="TreeGrafter"/>
</dbReference>
<evidence type="ECO:0000256" key="7">
    <source>
        <dbReference type="SAM" id="Coils"/>
    </source>
</evidence>
<dbReference type="EMBL" id="CANTFL010001373">
    <property type="protein sequence ID" value="CAI5738488.1"/>
    <property type="molecule type" value="Genomic_DNA"/>
</dbReference>
<dbReference type="PROSITE" id="PS50096">
    <property type="entry name" value="IQ"/>
    <property type="match status" value="4"/>
</dbReference>
<dbReference type="SUPFAM" id="SSF52540">
    <property type="entry name" value="P-loop containing nucleoside triphosphate hydrolases"/>
    <property type="match status" value="2"/>
</dbReference>
<keyword evidence="2 6" id="KW-0067">ATP-binding</keyword>
<comment type="similarity">
    <text evidence="6">Belongs to the TRAFAC class myosin-kinesin ATPase superfamily. Myosin family.</text>
</comment>
<dbReference type="GO" id="GO:0016020">
    <property type="term" value="C:membrane"/>
    <property type="evidence" value="ECO:0007669"/>
    <property type="project" value="TreeGrafter"/>
</dbReference>
<dbReference type="Gene3D" id="1.20.120.720">
    <property type="entry name" value="Myosin VI head, motor domain, U50 subdomain"/>
    <property type="match status" value="1"/>
</dbReference>
<keyword evidence="1 6" id="KW-0547">Nucleotide-binding</keyword>
<organism evidence="10 11">
    <name type="scientific">Hyaloperonospora brassicae</name>
    <name type="common">Brassica downy mildew</name>
    <name type="synonym">Peronospora brassicae</name>
    <dbReference type="NCBI Taxonomy" id="162125"/>
    <lineage>
        <taxon>Eukaryota</taxon>
        <taxon>Sar</taxon>
        <taxon>Stramenopiles</taxon>
        <taxon>Oomycota</taxon>
        <taxon>Peronosporomycetes</taxon>
        <taxon>Peronosporales</taxon>
        <taxon>Peronosporaceae</taxon>
        <taxon>Hyaloperonospora</taxon>
    </lineage>
</organism>
<evidence type="ECO:0000256" key="8">
    <source>
        <dbReference type="SAM" id="MobiDB-lite"/>
    </source>
</evidence>
<dbReference type="GO" id="GO:0005524">
    <property type="term" value="F:ATP binding"/>
    <property type="evidence" value="ECO:0007669"/>
    <property type="project" value="UniProtKB-UniRule"/>
</dbReference>
<evidence type="ECO:0000259" key="9">
    <source>
        <dbReference type="PROSITE" id="PS51456"/>
    </source>
</evidence>
<accession>A0AAV0UQH9</accession>
<dbReference type="PANTHER" id="PTHR13140:SF706">
    <property type="entry name" value="DILUTE CLASS UNCONVENTIONAL MYOSIN, ISOFORM C"/>
    <property type="match status" value="1"/>
</dbReference>
<dbReference type="SMART" id="SM00015">
    <property type="entry name" value="IQ"/>
    <property type="match status" value="5"/>
</dbReference>
<dbReference type="PRINTS" id="PR00193">
    <property type="entry name" value="MYOSINHEAVY"/>
</dbReference>
<dbReference type="InterPro" id="IPR027417">
    <property type="entry name" value="P-loop_NTPase"/>
</dbReference>
<evidence type="ECO:0000256" key="6">
    <source>
        <dbReference type="PROSITE-ProRule" id="PRU00782"/>
    </source>
</evidence>